<accession>A0A934J224</accession>
<dbReference type="Pfam" id="PF04954">
    <property type="entry name" value="SIP"/>
    <property type="match status" value="1"/>
</dbReference>
<dbReference type="InterPro" id="IPR013113">
    <property type="entry name" value="SIP_FAD-bd"/>
</dbReference>
<name>A0A934J224_9HYPH</name>
<evidence type="ECO:0000313" key="3">
    <source>
        <dbReference type="EMBL" id="MBJ3786320.1"/>
    </source>
</evidence>
<reference evidence="3" key="1">
    <citation type="submission" date="2020-12" db="EMBL/GenBank/DDBJ databases">
        <title>Devosia sp. MSA67 isolated from Mo River.</title>
        <authorList>
            <person name="Ma F."/>
            <person name="Zi Z."/>
        </authorList>
    </citation>
    <scope>NUCLEOTIDE SEQUENCE</scope>
    <source>
        <strain evidence="3">MSA67</strain>
    </source>
</reference>
<dbReference type="GO" id="GO:0016491">
    <property type="term" value="F:oxidoreductase activity"/>
    <property type="evidence" value="ECO:0007669"/>
    <property type="project" value="InterPro"/>
</dbReference>
<dbReference type="Proteomes" id="UP000602124">
    <property type="component" value="Unassembled WGS sequence"/>
</dbReference>
<evidence type="ECO:0000313" key="4">
    <source>
        <dbReference type="Proteomes" id="UP000602124"/>
    </source>
</evidence>
<dbReference type="InterPro" id="IPR007037">
    <property type="entry name" value="SIP_rossman_dom"/>
</dbReference>
<dbReference type="Pfam" id="PF08021">
    <property type="entry name" value="FAD_binding_9"/>
    <property type="match status" value="1"/>
</dbReference>
<dbReference type="RefSeq" id="WP_198877513.1">
    <property type="nucleotide sequence ID" value="NZ_JAEKMH010000004.1"/>
</dbReference>
<dbReference type="PANTHER" id="PTHR30157">
    <property type="entry name" value="FERRIC REDUCTASE, NADPH-DEPENDENT"/>
    <property type="match status" value="1"/>
</dbReference>
<dbReference type="InterPro" id="IPR039261">
    <property type="entry name" value="FNR_nucleotide-bd"/>
</dbReference>
<dbReference type="Gene3D" id="2.40.30.10">
    <property type="entry name" value="Translation factors"/>
    <property type="match status" value="1"/>
</dbReference>
<evidence type="ECO:0000259" key="2">
    <source>
        <dbReference type="PROSITE" id="PS51384"/>
    </source>
</evidence>
<dbReference type="AlphaFoldDB" id="A0A934J224"/>
<protein>
    <submittedName>
        <fullName evidence="3">Siderophore-interacting protein</fullName>
    </submittedName>
</protein>
<dbReference type="CDD" id="cd06193">
    <property type="entry name" value="siderophore_interacting"/>
    <property type="match status" value="1"/>
</dbReference>
<feature type="domain" description="FAD-binding FR-type" evidence="2">
    <location>
        <begin position="18"/>
        <end position="139"/>
    </location>
</feature>
<dbReference type="SUPFAM" id="SSF52343">
    <property type="entry name" value="Ferredoxin reductase-like, C-terminal NADP-linked domain"/>
    <property type="match status" value="1"/>
</dbReference>
<sequence>MTETFSNPRAIQRVRHDTKLRLLKVTAITDITPLMRRMRLEGDMSGFASLGHADHIKAFFFAEGVTPELPPIGPNGAEFKPGTRPEMRDYTPRYWSVDEGWIDLDFVLHGDGPASSWAASARVGSTLVIGGPRGSQVVPVAFDWYLLAGDETALPAIGRRIEELPQGAKVVAVIEVADKAEEQIFETRADLMLIYVHRNGAAAGTTSLLRDAVAAATLPPGEAYAYIAGEVNMSRAVRDLLVNERGFNNEWVKAAGYWRLGVADAHEDH</sequence>
<keyword evidence="4" id="KW-1185">Reference proteome</keyword>
<comment type="similarity">
    <text evidence="1">Belongs to the SIP oxidoreductase family.</text>
</comment>
<organism evidence="3 4">
    <name type="scientific">Devosia sediminis</name>
    <dbReference type="NCBI Taxonomy" id="2798801"/>
    <lineage>
        <taxon>Bacteria</taxon>
        <taxon>Pseudomonadati</taxon>
        <taxon>Pseudomonadota</taxon>
        <taxon>Alphaproteobacteria</taxon>
        <taxon>Hyphomicrobiales</taxon>
        <taxon>Devosiaceae</taxon>
        <taxon>Devosia</taxon>
    </lineage>
</organism>
<dbReference type="EMBL" id="JAEKMH010000004">
    <property type="protein sequence ID" value="MBJ3786320.1"/>
    <property type="molecule type" value="Genomic_DNA"/>
</dbReference>
<proteinExistence type="inferred from homology"/>
<gene>
    <name evidence="3" type="ORF">JEQ47_16465</name>
</gene>
<comment type="caution">
    <text evidence="3">The sequence shown here is derived from an EMBL/GenBank/DDBJ whole genome shotgun (WGS) entry which is preliminary data.</text>
</comment>
<dbReference type="SUPFAM" id="SSF63380">
    <property type="entry name" value="Riboflavin synthase domain-like"/>
    <property type="match status" value="1"/>
</dbReference>
<dbReference type="InterPro" id="IPR017938">
    <property type="entry name" value="Riboflavin_synthase-like_b-brl"/>
</dbReference>
<dbReference type="PROSITE" id="PS51384">
    <property type="entry name" value="FAD_FR"/>
    <property type="match status" value="1"/>
</dbReference>
<dbReference type="Gene3D" id="3.40.50.80">
    <property type="entry name" value="Nucleotide-binding domain of ferredoxin-NADP reductase (FNR) module"/>
    <property type="match status" value="1"/>
</dbReference>
<dbReference type="InterPro" id="IPR039374">
    <property type="entry name" value="SIP_fam"/>
</dbReference>
<dbReference type="InterPro" id="IPR017927">
    <property type="entry name" value="FAD-bd_FR_type"/>
</dbReference>
<evidence type="ECO:0000256" key="1">
    <source>
        <dbReference type="ARBA" id="ARBA00035644"/>
    </source>
</evidence>
<dbReference type="PANTHER" id="PTHR30157:SF0">
    <property type="entry name" value="NADPH-DEPENDENT FERRIC-CHELATE REDUCTASE"/>
    <property type="match status" value="1"/>
</dbReference>